<reference evidence="2 3" key="1">
    <citation type="submission" date="2024-11" db="EMBL/GenBank/DDBJ databases">
        <title>A near-complete genome assembly of Cinchona calisaya.</title>
        <authorList>
            <person name="Lian D.C."/>
            <person name="Zhao X.W."/>
            <person name="Wei L."/>
        </authorList>
    </citation>
    <scope>NUCLEOTIDE SEQUENCE [LARGE SCALE GENOMIC DNA]</scope>
    <source>
        <tissue evidence="2">Nenye</tissue>
    </source>
</reference>
<protein>
    <recommendedName>
        <fullName evidence="4">DUF4283 domain-containing protein</fullName>
    </recommendedName>
</protein>
<keyword evidence="3" id="KW-1185">Reference proteome</keyword>
<comment type="caution">
    <text evidence="2">The sequence shown here is derived from an EMBL/GenBank/DDBJ whole genome shotgun (WGS) entry which is preliminary data.</text>
</comment>
<evidence type="ECO:0008006" key="4">
    <source>
        <dbReference type="Google" id="ProtNLM"/>
    </source>
</evidence>
<evidence type="ECO:0000313" key="3">
    <source>
        <dbReference type="Proteomes" id="UP001630127"/>
    </source>
</evidence>
<gene>
    <name evidence="2" type="ORF">ACH5RR_036741</name>
</gene>
<evidence type="ECO:0000313" key="2">
    <source>
        <dbReference type="EMBL" id="KAL3502292.1"/>
    </source>
</evidence>
<sequence>MAKELEDLWNNLSINEDEDVVVNALDTIKEDIQHRGSLRLMVQLLSPRLVNMRAMIMTRFNSWNLPRGVQKRAIGDNLALFQVRNIADKTRVLQRAPWALERTKLIETNQIIPNDVNRDVRDDDFVSKSRTSRTRDGSRNQDHNQRRGIMNKGKRVSLQDPMGTIESPNINSIPFGSSGPKKEFANKGPHLLAQHESNHAKEGINPPVLVVIKRGLRRIRTTNNQQVESQRRKDSRDSKSGGLALLWKKDLKVTLQKLNNRIIDVFIESVGKLLGWRLIGIYGEPDTAKRRQWWQDFQNL</sequence>
<dbReference type="Proteomes" id="UP001630127">
    <property type="component" value="Unassembled WGS sequence"/>
</dbReference>
<name>A0ABD2Y8U7_9GENT</name>
<evidence type="ECO:0000256" key="1">
    <source>
        <dbReference type="SAM" id="MobiDB-lite"/>
    </source>
</evidence>
<proteinExistence type="predicted"/>
<organism evidence="2 3">
    <name type="scientific">Cinchona calisaya</name>
    <dbReference type="NCBI Taxonomy" id="153742"/>
    <lineage>
        <taxon>Eukaryota</taxon>
        <taxon>Viridiplantae</taxon>
        <taxon>Streptophyta</taxon>
        <taxon>Embryophyta</taxon>
        <taxon>Tracheophyta</taxon>
        <taxon>Spermatophyta</taxon>
        <taxon>Magnoliopsida</taxon>
        <taxon>eudicotyledons</taxon>
        <taxon>Gunneridae</taxon>
        <taxon>Pentapetalae</taxon>
        <taxon>asterids</taxon>
        <taxon>lamiids</taxon>
        <taxon>Gentianales</taxon>
        <taxon>Rubiaceae</taxon>
        <taxon>Cinchonoideae</taxon>
        <taxon>Cinchoneae</taxon>
        <taxon>Cinchona</taxon>
    </lineage>
</organism>
<accession>A0ABD2Y8U7</accession>
<dbReference type="EMBL" id="JBJUIK010000015">
    <property type="protein sequence ID" value="KAL3502292.1"/>
    <property type="molecule type" value="Genomic_DNA"/>
</dbReference>
<dbReference type="AlphaFoldDB" id="A0ABD2Y8U7"/>
<feature type="region of interest" description="Disordered" evidence="1">
    <location>
        <begin position="122"/>
        <end position="186"/>
    </location>
</feature>
<feature type="compositionally biased region" description="Basic and acidic residues" evidence="1">
    <location>
        <begin position="122"/>
        <end position="145"/>
    </location>
</feature>
<feature type="compositionally biased region" description="Polar residues" evidence="1">
    <location>
        <begin position="166"/>
        <end position="175"/>
    </location>
</feature>